<dbReference type="HAMAP" id="MF_00499">
    <property type="entry name" value="Ribosomal_eL13"/>
    <property type="match status" value="1"/>
</dbReference>
<reference evidence="5" key="1">
    <citation type="submission" date="2021-01" db="EMBL/GenBank/DDBJ databases">
        <authorList>
            <person name="Corre E."/>
            <person name="Pelletier E."/>
            <person name="Niang G."/>
            <person name="Scheremetjew M."/>
            <person name="Finn R."/>
            <person name="Kale V."/>
            <person name="Holt S."/>
            <person name="Cochrane G."/>
            <person name="Meng A."/>
            <person name="Brown T."/>
            <person name="Cohen L."/>
        </authorList>
    </citation>
    <scope>NUCLEOTIDE SEQUENCE</scope>
    <source>
        <strain evidence="5">RCC1614</strain>
    </source>
</reference>
<evidence type="ECO:0000256" key="2">
    <source>
        <dbReference type="ARBA" id="ARBA00022980"/>
    </source>
</evidence>
<dbReference type="PANTHER" id="PTHR11722:SF0">
    <property type="entry name" value="LARGE RIBOSOMAL SUBUNIT PROTEIN EL13"/>
    <property type="match status" value="1"/>
</dbReference>
<protein>
    <recommendedName>
        <fullName evidence="4">60S ribosomal protein L13</fullName>
    </recommendedName>
</protein>
<dbReference type="GO" id="GO:0006412">
    <property type="term" value="P:translation"/>
    <property type="evidence" value="ECO:0007669"/>
    <property type="project" value="InterPro"/>
</dbReference>
<dbReference type="Pfam" id="PF01294">
    <property type="entry name" value="Ribosomal_L13e"/>
    <property type="match status" value="1"/>
</dbReference>
<dbReference type="Gene3D" id="1.20.5.110">
    <property type="match status" value="1"/>
</dbReference>
<dbReference type="InterPro" id="IPR018256">
    <property type="entry name" value="Ribosomal_eL13_CS"/>
</dbReference>
<dbReference type="FunFam" id="1.20.5.110:FF:000003">
    <property type="entry name" value="60S ribosomal protein L13"/>
    <property type="match status" value="1"/>
</dbReference>
<organism evidence="5">
    <name type="scientific">Micromonas pusilla</name>
    <name type="common">Picoplanktonic green alga</name>
    <name type="synonym">Chromulina pusilla</name>
    <dbReference type="NCBI Taxonomy" id="38833"/>
    <lineage>
        <taxon>Eukaryota</taxon>
        <taxon>Viridiplantae</taxon>
        <taxon>Chlorophyta</taxon>
        <taxon>Mamiellophyceae</taxon>
        <taxon>Mamiellales</taxon>
        <taxon>Mamiellaceae</taxon>
        <taxon>Micromonas</taxon>
    </lineage>
</organism>
<accession>A0A7R9TAH3</accession>
<dbReference type="InterPro" id="IPR001380">
    <property type="entry name" value="Ribosomal_eL13"/>
</dbReference>
<evidence type="ECO:0000256" key="1">
    <source>
        <dbReference type="ARBA" id="ARBA00005640"/>
    </source>
</evidence>
<dbReference type="PROSITE" id="PS01104">
    <property type="entry name" value="RIBOSOMAL_L13E"/>
    <property type="match status" value="1"/>
</dbReference>
<proteinExistence type="inferred from homology"/>
<sequence length="220" mass="24848">MPAHNNQIANAHFKKDWQGNAGACRVKTWFNQAGRKKSRRIAREKKAKAIFPRPTAGALRPIVRPPTQRYNFKTRLGRGFTLEELKVAGIPKKLAPTIGIAVDHRRRNRSEESLALNSKRLKAYKASLILFPRRTAKPKHGDSEAGELSMAKQLKGKLMPITKETKPLEMVAVTGEMKDFKAYQTLRTERMNVRQVGPRIKKAIEAAKKAEEDAKVAKMK</sequence>
<evidence type="ECO:0000313" key="5">
    <source>
        <dbReference type="EMBL" id="CAD8229982.1"/>
    </source>
</evidence>
<evidence type="ECO:0000256" key="4">
    <source>
        <dbReference type="RuleBase" id="RU000572"/>
    </source>
</evidence>
<keyword evidence="3 4" id="KW-0687">Ribonucleoprotein</keyword>
<dbReference type="PANTHER" id="PTHR11722">
    <property type="entry name" value="60S RIBOSOMAL PROTEIN L13"/>
    <property type="match status" value="1"/>
</dbReference>
<comment type="similarity">
    <text evidence="1 4">Belongs to the eukaryotic ribosomal protein eL13 family.</text>
</comment>
<dbReference type="AlphaFoldDB" id="A0A7R9TAH3"/>
<evidence type="ECO:0000256" key="3">
    <source>
        <dbReference type="ARBA" id="ARBA00023274"/>
    </source>
</evidence>
<keyword evidence="2 4" id="KW-0689">Ribosomal protein</keyword>
<dbReference type="GO" id="GO:0003735">
    <property type="term" value="F:structural constituent of ribosome"/>
    <property type="evidence" value="ECO:0007669"/>
    <property type="project" value="InterPro"/>
</dbReference>
<gene>
    <name evidence="5" type="ORF">MPUS1402_LOCUS2066</name>
</gene>
<dbReference type="GO" id="GO:0003723">
    <property type="term" value="F:RNA binding"/>
    <property type="evidence" value="ECO:0007669"/>
    <property type="project" value="TreeGrafter"/>
</dbReference>
<name>A0A7R9TAH3_MICPS</name>
<dbReference type="EMBL" id="HBDY01002723">
    <property type="protein sequence ID" value="CAD8229982.1"/>
    <property type="molecule type" value="Transcribed_RNA"/>
</dbReference>
<dbReference type="OMA" id="IQKNHFR"/>
<dbReference type="GO" id="GO:0022625">
    <property type="term" value="C:cytosolic large ribosomal subunit"/>
    <property type="evidence" value="ECO:0007669"/>
    <property type="project" value="TreeGrafter"/>
</dbReference>